<dbReference type="InterPro" id="IPR011993">
    <property type="entry name" value="PH-like_dom_sf"/>
</dbReference>
<feature type="compositionally biased region" description="Polar residues" evidence="7">
    <location>
        <begin position="702"/>
        <end position="714"/>
    </location>
</feature>
<evidence type="ECO:0000313" key="11">
    <source>
        <dbReference type="Proteomes" id="UP001479436"/>
    </source>
</evidence>
<dbReference type="Pfam" id="PF16746">
    <property type="entry name" value="BAR_3"/>
    <property type="match status" value="1"/>
</dbReference>
<dbReference type="PROSITE" id="PS50088">
    <property type="entry name" value="ANK_REPEAT"/>
    <property type="match status" value="1"/>
</dbReference>
<keyword evidence="2 5" id="KW-0863">Zinc-finger</keyword>
<dbReference type="SUPFAM" id="SSF50729">
    <property type="entry name" value="PH domain-like"/>
    <property type="match status" value="1"/>
</dbReference>
<dbReference type="InterPro" id="IPR037278">
    <property type="entry name" value="ARFGAP/RecO"/>
</dbReference>
<name>A0ABR2VU54_9FUNG</name>
<dbReference type="CDD" id="cd08204">
    <property type="entry name" value="ArfGap"/>
    <property type="match status" value="1"/>
</dbReference>
<dbReference type="SMART" id="SM00105">
    <property type="entry name" value="ArfGap"/>
    <property type="match status" value="1"/>
</dbReference>
<feature type="domain" description="PH" evidence="8">
    <location>
        <begin position="592"/>
        <end position="693"/>
    </location>
</feature>
<dbReference type="SMART" id="SM00248">
    <property type="entry name" value="ANK"/>
    <property type="match status" value="1"/>
</dbReference>
<feature type="coiled-coil region" evidence="6">
    <location>
        <begin position="495"/>
        <end position="529"/>
    </location>
</feature>
<sequence length="1123" mass="127446">MGSVEPHICSGTVNTNSNRVKLVQISIKSYLETPYVILKNHENRLYAQNCGTDLLEFIQDPVAPDKALLKLPCSEGPVSFGFNLEVTLPNFKVLALIQCPKATDALKLLASVEPKSDKIYDHRDIFIVDTLPINDAATFNWTWKWSRSCHYETNSKGYRANFMFVIFDISTNTYDEQFHFDLWMSNDDLAPDNNSFRLKRIDSSESNYSSRTHISSCTGETGSDKHKSDRLSPLTSKVDPFQWDSRMSPSEEIDSLLLEKELPQPNSPEIPIDKEEDGVSPSKVTSTHKRTQSEPFNIDIVDSPLFRYKIQQSEKKVATFKHEIKKLLKAITTYDEICQQEIRVSNSLFSKIKSVKSLEPILKFVDAVFCQISKDREILQKQMRTMIFYPLQRIYEKDIKTVDHKTREFMREADEFYHTEAKHLSIKNDRERSQKHVSSDQRYESRRQIFCQKILEFYTYIHELTEGPKEEELMLCFTNFGQKCFEHIRKANYIANEYDDELNEIKNYMDNLSKTAGEQRRLMEEKRKQLGKLIAEAKISESSDRSSKSESSRNLVSLVRSKSSAFRDKLPSRIGGIRDLGSFNIEQASSAGRHKEGVLYSPNRQRTPNLESSWQSNWCVISKGQFSEIVNWKKKPDAHKASISLKIASVRQFPDAERRFCFELVTLKGRRIYQALSYEDMTDWINVLKNAIESQLNGTGSSPDLRTLANSDENNSCKRHEDLTDEHKESSLISLFKSDPTNHYCADCGSKNPEWCSINLGILLCIECSGVHRSLGTHISKIRSLTLDNSFTPDLIEMVKSLGNGLSNSIWEATLTEDSMHELSRRKPISSDSRDFKAAFIKAKYVERRFLDYSIVFANPCPLQPGEDALKIHATELLFKAIETNDIQGVVRGFALGADVNHRKSGACPESAIRTTYAALLETPIEDEGVTPLQFAIFLPSSHLPTATNQPLRTFQYRSEALVSPKVETIDEKETSSSDGSPPEMNSLIFPIPEFLIQNGAEINQTAPQSGFTLLHIATIKGNPEVVKYLLSKGSDPKIQDHYGKTAYVWAILTGDMCGQLLRDALASQNQLNSHAMAASKQAHHNATPSRHSIQFQSQAKVENNSTSPSSKLETMGVARLFK</sequence>
<keyword evidence="6" id="KW-0175">Coiled coil</keyword>
<dbReference type="Pfam" id="PF01412">
    <property type="entry name" value="ArfGap"/>
    <property type="match status" value="1"/>
</dbReference>
<dbReference type="PANTHER" id="PTHR23180">
    <property type="entry name" value="CENTAURIN/ARF"/>
    <property type="match status" value="1"/>
</dbReference>
<keyword evidence="3" id="KW-0862">Zinc</keyword>
<keyword evidence="11" id="KW-1185">Reference proteome</keyword>
<dbReference type="InterPro" id="IPR004148">
    <property type="entry name" value="BAR_dom"/>
</dbReference>
<dbReference type="InterPro" id="IPR045258">
    <property type="entry name" value="ACAP1/2/3-like"/>
</dbReference>
<feature type="region of interest" description="Disordered" evidence="7">
    <location>
        <begin position="260"/>
        <end position="291"/>
    </location>
</feature>
<dbReference type="PROSITE" id="PS50297">
    <property type="entry name" value="ANK_REP_REGION"/>
    <property type="match status" value="1"/>
</dbReference>
<dbReference type="SUPFAM" id="SSF103657">
    <property type="entry name" value="BAR/IMD domain-like"/>
    <property type="match status" value="1"/>
</dbReference>
<protein>
    <submittedName>
        <fullName evidence="10">Uncharacterized protein</fullName>
    </submittedName>
</protein>
<feature type="compositionally biased region" description="Basic and acidic residues" evidence="7">
    <location>
        <begin position="715"/>
        <end position="725"/>
    </location>
</feature>
<dbReference type="Gene3D" id="1.10.220.150">
    <property type="entry name" value="Arf GTPase activating protein"/>
    <property type="match status" value="1"/>
</dbReference>
<accession>A0ABR2VU54</accession>
<evidence type="ECO:0000256" key="3">
    <source>
        <dbReference type="ARBA" id="ARBA00022833"/>
    </source>
</evidence>
<dbReference type="PROSITE" id="PS50115">
    <property type="entry name" value="ARFGAP"/>
    <property type="match status" value="1"/>
</dbReference>
<dbReference type="InterPro" id="IPR001849">
    <property type="entry name" value="PH_domain"/>
</dbReference>
<evidence type="ECO:0000256" key="2">
    <source>
        <dbReference type="ARBA" id="ARBA00022771"/>
    </source>
</evidence>
<gene>
    <name evidence="10" type="ORF">K7432_011271</name>
</gene>
<feature type="repeat" description="ANK" evidence="4">
    <location>
        <begin position="1010"/>
        <end position="1042"/>
    </location>
</feature>
<dbReference type="Gene3D" id="2.30.29.30">
    <property type="entry name" value="Pleckstrin-homology domain (PH domain)/Phosphotyrosine-binding domain (PTB)"/>
    <property type="match status" value="1"/>
</dbReference>
<feature type="domain" description="Arf-GAP" evidence="9">
    <location>
        <begin position="730"/>
        <end position="850"/>
    </location>
</feature>
<evidence type="ECO:0000259" key="9">
    <source>
        <dbReference type="PROSITE" id="PS50115"/>
    </source>
</evidence>
<feature type="region of interest" description="Disordered" evidence="7">
    <location>
        <begin position="208"/>
        <end position="234"/>
    </location>
</feature>
<evidence type="ECO:0000256" key="4">
    <source>
        <dbReference type="PROSITE-ProRule" id="PRU00023"/>
    </source>
</evidence>
<comment type="caution">
    <text evidence="10">The sequence shown here is derived from an EMBL/GenBank/DDBJ whole genome shotgun (WGS) entry which is preliminary data.</text>
</comment>
<keyword evidence="1" id="KW-0479">Metal-binding</keyword>
<evidence type="ECO:0000256" key="1">
    <source>
        <dbReference type="ARBA" id="ARBA00022723"/>
    </source>
</evidence>
<evidence type="ECO:0000259" key="8">
    <source>
        <dbReference type="PROSITE" id="PS50003"/>
    </source>
</evidence>
<evidence type="ECO:0000313" key="10">
    <source>
        <dbReference type="EMBL" id="KAK9702380.1"/>
    </source>
</evidence>
<evidence type="ECO:0000256" key="5">
    <source>
        <dbReference type="PROSITE-ProRule" id="PRU00288"/>
    </source>
</evidence>
<dbReference type="InterPro" id="IPR001164">
    <property type="entry name" value="ArfGAP_dom"/>
</dbReference>
<evidence type="ECO:0000256" key="7">
    <source>
        <dbReference type="SAM" id="MobiDB-lite"/>
    </source>
</evidence>
<dbReference type="Gene3D" id="1.20.1270.60">
    <property type="entry name" value="Arfaptin homology (AH) domain/BAR domain"/>
    <property type="match status" value="1"/>
</dbReference>
<dbReference type="PANTHER" id="PTHR23180:SF160">
    <property type="entry name" value="ADP-RIBOSYLATION FACTOR GTPASE-ACTIVATING PROTEIN EFFECTOR PROTEIN 1"/>
    <property type="match status" value="1"/>
</dbReference>
<reference evidence="10 11" key="1">
    <citation type="submission" date="2023-04" db="EMBL/GenBank/DDBJ databases">
        <title>Genome of Basidiobolus ranarum AG-B5.</title>
        <authorList>
            <person name="Stajich J.E."/>
            <person name="Carter-House D."/>
            <person name="Gryganskyi A."/>
        </authorList>
    </citation>
    <scope>NUCLEOTIDE SEQUENCE [LARGE SCALE GENOMIC DNA]</scope>
    <source>
        <strain evidence="10 11">AG-B5</strain>
    </source>
</reference>
<dbReference type="SUPFAM" id="SSF48403">
    <property type="entry name" value="Ankyrin repeat"/>
    <property type="match status" value="1"/>
</dbReference>
<dbReference type="SUPFAM" id="SSF57863">
    <property type="entry name" value="ArfGap/RecO-like zinc finger"/>
    <property type="match status" value="1"/>
</dbReference>
<dbReference type="PRINTS" id="PR00405">
    <property type="entry name" value="REVINTRACTNG"/>
</dbReference>
<evidence type="ECO:0000256" key="6">
    <source>
        <dbReference type="SAM" id="Coils"/>
    </source>
</evidence>
<keyword evidence="4" id="KW-0040">ANK repeat</keyword>
<dbReference type="PROSITE" id="PS50003">
    <property type="entry name" value="PH_DOMAIN"/>
    <property type="match status" value="1"/>
</dbReference>
<dbReference type="Pfam" id="PF12796">
    <property type="entry name" value="Ank_2"/>
    <property type="match status" value="1"/>
</dbReference>
<dbReference type="Gene3D" id="1.25.40.20">
    <property type="entry name" value="Ankyrin repeat-containing domain"/>
    <property type="match status" value="1"/>
</dbReference>
<dbReference type="InterPro" id="IPR027267">
    <property type="entry name" value="AH/BAR_dom_sf"/>
</dbReference>
<dbReference type="SMART" id="SM00233">
    <property type="entry name" value="PH"/>
    <property type="match status" value="1"/>
</dbReference>
<feature type="compositionally biased region" description="Polar residues" evidence="7">
    <location>
        <begin position="208"/>
        <end position="221"/>
    </location>
</feature>
<dbReference type="InterPro" id="IPR038508">
    <property type="entry name" value="ArfGAP_dom_sf"/>
</dbReference>
<dbReference type="EMBL" id="JASJQH010007730">
    <property type="protein sequence ID" value="KAK9702380.1"/>
    <property type="molecule type" value="Genomic_DNA"/>
</dbReference>
<dbReference type="Proteomes" id="UP001479436">
    <property type="component" value="Unassembled WGS sequence"/>
</dbReference>
<dbReference type="Pfam" id="PF00169">
    <property type="entry name" value="PH"/>
    <property type="match status" value="1"/>
</dbReference>
<feature type="region of interest" description="Disordered" evidence="7">
    <location>
        <begin position="702"/>
        <end position="725"/>
    </location>
</feature>
<dbReference type="InterPro" id="IPR002110">
    <property type="entry name" value="Ankyrin_rpt"/>
</dbReference>
<organism evidence="10 11">
    <name type="scientific">Basidiobolus ranarum</name>
    <dbReference type="NCBI Taxonomy" id="34480"/>
    <lineage>
        <taxon>Eukaryota</taxon>
        <taxon>Fungi</taxon>
        <taxon>Fungi incertae sedis</taxon>
        <taxon>Zoopagomycota</taxon>
        <taxon>Entomophthoromycotina</taxon>
        <taxon>Basidiobolomycetes</taxon>
        <taxon>Basidiobolales</taxon>
        <taxon>Basidiobolaceae</taxon>
        <taxon>Basidiobolus</taxon>
    </lineage>
</organism>
<proteinExistence type="predicted"/>
<dbReference type="InterPro" id="IPR036770">
    <property type="entry name" value="Ankyrin_rpt-contain_sf"/>
</dbReference>